<dbReference type="AlphaFoldDB" id="A0A1N6J4U2"/>
<organism evidence="1 2">
    <name type="scientific">Chryseobacterium scophthalmum</name>
    <dbReference type="NCBI Taxonomy" id="59733"/>
    <lineage>
        <taxon>Bacteria</taxon>
        <taxon>Pseudomonadati</taxon>
        <taxon>Bacteroidota</taxon>
        <taxon>Flavobacteriia</taxon>
        <taxon>Flavobacteriales</taxon>
        <taxon>Weeksellaceae</taxon>
        <taxon>Chryseobacterium group</taxon>
        <taxon>Chryseobacterium</taxon>
    </lineage>
</organism>
<dbReference type="EMBL" id="FSRQ01000006">
    <property type="protein sequence ID" value="SIO39398.1"/>
    <property type="molecule type" value="Genomic_DNA"/>
</dbReference>
<name>A0A1N6J4U2_9FLAO</name>
<evidence type="ECO:0000313" key="2">
    <source>
        <dbReference type="Proteomes" id="UP000184782"/>
    </source>
</evidence>
<dbReference type="STRING" id="59733.SAMN05421769_4111"/>
<dbReference type="Proteomes" id="UP000184782">
    <property type="component" value="Unassembled WGS sequence"/>
</dbReference>
<keyword evidence="2" id="KW-1185">Reference proteome</keyword>
<evidence type="ECO:0000313" key="1">
    <source>
        <dbReference type="EMBL" id="SIO39398.1"/>
    </source>
</evidence>
<accession>A0A1N6J4U2</accession>
<sequence>MERFSNSTEALMNEAEIEIGILAKNKSFKFE</sequence>
<protein>
    <submittedName>
        <fullName evidence="1">Uncharacterized protein</fullName>
    </submittedName>
</protein>
<gene>
    <name evidence="1" type="ORF">SAMN05421769_4111</name>
</gene>
<proteinExistence type="predicted"/>
<reference evidence="2" key="1">
    <citation type="submission" date="2016-12" db="EMBL/GenBank/DDBJ databases">
        <authorList>
            <person name="Varghese N."/>
            <person name="Submissions S."/>
        </authorList>
    </citation>
    <scope>NUCLEOTIDE SEQUENCE [LARGE SCALE GENOMIC DNA]</scope>
    <source>
        <strain evidence="2">DSM 16779</strain>
    </source>
</reference>